<proteinExistence type="predicted"/>
<protein>
    <submittedName>
        <fullName evidence="1">Uncharacterized protein</fullName>
    </submittedName>
</protein>
<gene>
    <name evidence="1" type="ORF">F442_16385</name>
</gene>
<name>W2YK10_PHYNI</name>
<evidence type="ECO:0000313" key="2">
    <source>
        <dbReference type="Proteomes" id="UP000018948"/>
    </source>
</evidence>
<reference evidence="1 2" key="1">
    <citation type="submission" date="2013-11" db="EMBL/GenBank/DDBJ databases">
        <title>The Genome Sequence of Phytophthora parasitica P10297.</title>
        <authorList>
            <consortium name="The Broad Institute Genomics Platform"/>
            <person name="Russ C."/>
            <person name="Tyler B."/>
            <person name="Panabieres F."/>
            <person name="Shan W."/>
            <person name="Tripathy S."/>
            <person name="Grunwald N."/>
            <person name="Machado M."/>
            <person name="Johnson C.S."/>
            <person name="Walker B."/>
            <person name="Young S.K."/>
            <person name="Zeng Q."/>
            <person name="Gargeya S."/>
            <person name="Fitzgerald M."/>
            <person name="Haas B."/>
            <person name="Abouelleil A."/>
            <person name="Allen A.W."/>
            <person name="Alvarado L."/>
            <person name="Arachchi H.M."/>
            <person name="Berlin A.M."/>
            <person name="Chapman S.B."/>
            <person name="Gainer-Dewar J."/>
            <person name="Goldberg J."/>
            <person name="Griggs A."/>
            <person name="Gujja S."/>
            <person name="Hansen M."/>
            <person name="Howarth C."/>
            <person name="Imamovic A."/>
            <person name="Ireland A."/>
            <person name="Larimer J."/>
            <person name="McCowan C."/>
            <person name="Murphy C."/>
            <person name="Pearson M."/>
            <person name="Poon T.W."/>
            <person name="Priest M."/>
            <person name="Roberts A."/>
            <person name="Saif S."/>
            <person name="Shea T."/>
            <person name="Sisk P."/>
            <person name="Sykes S."/>
            <person name="Wortman J."/>
            <person name="Nusbaum C."/>
            <person name="Birren B."/>
        </authorList>
    </citation>
    <scope>NUCLEOTIDE SEQUENCE [LARGE SCALE GENOMIC DNA]</scope>
    <source>
        <strain evidence="1 2">P10297</strain>
    </source>
</reference>
<comment type="caution">
    <text evidence="1">The sequence shown here is derived from an EMBL/GenBank/DDBJ whole genome shotgun (WGS) entry which is preliminary data.</text>
</comment>
<sequence length="117" mass="12627">MQLATSGESSNNSVVEDGSAKVAVRQAITTALRALTSTTSARQMSTTQYLLELACHCWAPIVQPWRLLGLCCGQGWCRLLATTCCSFPHEVLGRQQGKTIVVRVDPLAVPRRQLVGG</sequence>
<organism evidence="1 2">
    <name type="scientific">Phytophthora nicotianae P10297</name>
    <dbReference type="NCBI Taxonomy" id="1317064"/>
    <lineage>
        <taxon>Eukaryota</taxon>
        <taxon>Sar</taxon>
        <taxon>Stramenopiles</taxon>
        <taxon>Oomycota</taxon>
        <taxon>Peronosporomycetes</taxon>
        <taxon>Peronosporales</taxon>
        <taxon>Peronosporaceae</taxon>
        <taxon>Phytophthora</taxon>
    </lineage>
</organism>
<dbReference type="AlphaFoldDB" id="W2YK10"/>
<accession>W2YK10</accession>
<evidence type="ECO:0000313" key="1">
    <source>
        <dbReference type="EMBL" id="ETP35390.1"/>
    </source>
</evidence>
<dbReference type="EMBL" id="ANIY01003436">
    <property type="protein sequence ID" value="ETP35390.1"/>
    <property type="molecule type" value="Genomic_DNA"/>
</dbReference>
<dbReference type="Proteomes" id="UP000018948">
    <property type="component" value="Unassembled WGS sequence"/>
</dbReference>